<feature type="transmembrane region" description="Helical" evidence="1">
    <location>
        <begin position="55"/>
        <end position="79"/>
    </location>
</feature>
<accession>B1ZTL5</accession>
<keyword evidence="1" id="KW-0472">Membrane</keyword>
<dbReference type="EMBL" id="CP001032">
    <property type="protein sequence ID" value="ACB73960.1"/>
    <property type="molecule type" value="Genomic_DNA"/>
</dbReference>
<feature type="transmembrane region" description="Helical" evidence="1">
    <location>
        <begin position="106"/>
        <end position="127"/>
    </location>
</feature>
<dbReference type="RefSeq" id="WP_012373498.1">
    <property type="nucleotide sequence ID" value="NC_010571.1"/>
</dbReference>
<evidence type="ECO:0000313" key="3">
    <source>
        <dbReference type="Proteomes" id="UP000007013"/>
    </source>
</evidence>
<dbReference type="InterPro" id="IPR034804">
    <property type="entry name" value="SQR/QFR_C/D"/>
</dbReference>
<name>B1ZTL5_OPITP</name>
<dbReference type="KEGG" id="ote:Oter_0671"/>
<sequence>MNLFRSTIGRKIIMAVTGLILIGFVIGHLVGNLQVFSGPDKINGYAHFLQSLGPLLWVARIGLLVAVGLHIWAATVLTLENHEARDVAYNVKHTIRATLTSRTMRWTGYIVAAFILYHLAHFTVGWAQAESFKTNLPEYTMQSEYHVAGFPVVAKGLAVHDVYTMVVRGFQNVIVSLFYILAVGLLSFHLAHGADSMFQTLGLRSGRWSSALRKIALAFATLYFLGNLAIPGAVLLGRLQAHADTPATAALHR</sequence>
<gene>
    <name evidence="2" type="ordered locus">Oter_0671</name>
</gene>
<proteinExistence type="predicted"/>
<dbReference type="HOGENOM" id="CLU_077968_0_0_0"/>
<evidence type="ECO:0000256" key="1">
    <source>
        <dbReference type="SAM" id="Phobius"/>
    </source>
</evidence>
<dbReference type="eggNOG" id="ENOG502Z7RU">
    <property type="taxonomic scope" value="Bacteria"/>
</dbReference>
<dbReference type="CDD" id="cd03498">
    <property type="entry name" value="SQR_TypeB_2_TM"/>
    <property type="match status" value="1"/>
</dbReference>
<organism evidence="2 3">
    <name type="scientific">Opitutus terrae (strain DSM 11246 / JCM 15787 / PB90-1)</name>
    <dbReference type="NCBI Taxonomy" id="452637"/>
    <lineage>
        <taxon>Bacteria</taxon>
        <taxon>Pseudomonadati</taxon>
        <taxon>Verrucomicrobiota</taxon>
        <taxon>Opitutia</taxon>
        <taxon>Opitutales</taxon>
        <taxon>Opitutaceae</taxon>
        <taxon>Opitutus</taxon>
    </lineage>
</organism>
<evidence type="ECO:0000313" key="2">
    <source>
        <dbReference type="EMBL" id="ACB73960.1"/>
    </source>
</evidence>
<dbReference type="AlphaFoldDB" id="B1ZTL5"/>
<reference evidence="2 3" key="1">
    <citation type="journal article" date="2011" name="J. Bacteriol.">
        <title>Genome sequence of the verrucomicrobium Opitutus terrae PB90-1, an abundant inhabitant of rice paddy soil ecosystems.</title>
        <authorList>
            <person name="van Passel M.W."/>
            <person name="Kant R."/>
            <person name="Palva A."/>
            <person name="Copeland A."/>
            <person name="Lucas S."/>
            <person name="Lapidus A."/>
            <person name="Glavina del Rio T."/>
            <person name="Pitluck S."/>
            <person name="Goltsman E."/>
            <person name="Clum A."/>
            <person name="Sun H."/>
            <person name="Schmutz J."/>
            <person name="Larimer F.W."/>
            <person name="Land M.L."/>
            <person name="Hauser L."/>
            <person name="Kyrpides N."/>
            <person name="Mikhailova N."/>
            <person name="Richardson P.P."/>
            <person name="Janssen P.H."/>
            <person name="de Vos W.M."/>
            <person name="Smidt H."/>
        </authorList>
    </citation>
    <scope>NUCLEOTIDE SEQUENCE [LARGE SCALE GENOMIC DNA]</scope>
    <source>
        <strain evidence="3">DSM 11246 / JCM 15787 / PB90-1</strain>
    </source>
</reference>
<dbReference type="STRING" id="452637.Oter_0671"/>
<keyword evidence="3" id="KW-1185">Reference proteome</keyword>
<protein>
    <submittedName>
        <fullName evidence="2">Succinate dehydrogenase (Or fumarate reductase) cytochrome b subunit, b558 family</fullName>
    </submittedName>
</protein>
<dbReference type="Proteomes" id="UP000007013">
    <property type="component" value="Chromosome"/>
</dbReference>
<dbReference type="Gene3D" id="1.20.1300.10">
    <property type="entry name" value="Fumarate reductase/succinate dehydrogenase, transmembrane subunit"/>
    <property type="match status" value="1"/>
</dbReference>
<feature type="transmembrane region" description="Helical" evidence="1">
    <location>
        <begin position="12"/>
        <end position="35"/>
    </location>
</feature>
<dbReference type="OrthoDB" id="9802842at2"/>
<dbReference type="SUPFAM" id="SSF81343">
    <property type="entry name" value="Fumarate reductase respiratory complex transmembrane subunits"/>
    <property type="match status" value="1"/>
</dbReference>
<keyword evidence="1" id="KW-1133">Transmembrane helix</keyword>
<dbReference type="NCBIfam" id="TIGR02046">
    <property type="entry name" value="sdhC_b558_fam"/>
    <property type="match status" value="1"/>
</dbReference>
<keyword evidence="1" id="KW-0812">Transmembrane</keyword>
<dbReference type="InterPro" id="IPR011138">
    <property type="entry name" value="Cytochrome_b-558"/>
</dbReference>
<dbReference type="GO" id="GO:0016020">
    <property type="term" value="C:membrane"/>
    <property type="evidence" value="ECO:0007669"/>
    <property type="project" value="InterPro"/>
</dbReference>
<feature type="transmembrane region" description="Helical" evidence="1">
    <location>
        <begin position="215"/>
        <end position="236"/>
    </location>
</feature>
<feature type="transmembrane region" description="Helical" evidence="1">
    <location>
        <begin position="173"/>
        <end position="194"/>
    </location>
</feature>